<evidence type="ECO:0000256" key="1">
    <source>
        <dbReference type="SAM" id="MobiDB-lite"/>
    </source>
</evidence>
<gene>
    <name evidence="2" type="ORF">LTR09_007023</name>
</gene>
<dbReference type="AlphaFoldDB" id="A0AAJ0GB86"/>
<proteinExistence type="predicted"/>
<comment type="caution">
    <text evidence="2">The sequence shown here is derived from an EMBL/GenBank/DDBJ whole genome shotgun (WGS) entry which is preliminary data.</text>
</comment>
<dbReference type="Proteomes" id="UP001271007">
    <property type="component" value="Unassembled WGS sequence"/>
</dbReference>
<evidence type="ECO:0000313" key="3">
    <source>
        <dbReference type="Proteomes" id="UP001271007"/>
    </source>
</evidence>
<feature type="compositionally biased region" description="Basic and acidic residues" evidence="1">
    <location>
        <begin position="326"/>
        <end position="341"/>
    </location>
</feature>
<organism evidence="2 3">
    <name type="scientific">Extremus antarcticus</name>
    <dbReference type="NCBI Taxonomy" id="702011"/>
    <lineage>
        <taxon>Eukaryota</taxon>
        <taxon>Fungi</taxon>
        <taxon>Dikarya</taxon>
        <taxon>Ascomycota</taxon>
        <taxon>Pezizomycotina</taxon>
        <taxon>Dothideomycetes</taxon>
        <taxon>Dothideomycetidae</taxon>
        <taxon>Mycosphaerellales</taxon>
        <taxon>Extremaceae</taxon>
        <taxon>Extremus</taxon>
    </lineage>
</organism>
<dbReference type="EMBL" id="JAWDJX010000024">
    <property type="protein sequence ID" value="KAK3051723.1"/>
    <property type="molecule type" value="Genomic_DNA"/>
</dbReference>
<feature type="compositionally biased region" description="Low complexity" evidence="1">
    <location>
        <begin position="267"/>
        <end position="299"/>
    </location>
</feature>
<sequence length="341" mass="37351">MSLSIGAYDMLAGREEDLTQRPQIVEETQQEDTQSTFAPLYGSFPSSQHFDTRKIVSAVAPSPFFASSHKDVLDYRPTADFTIYDDSQQADSSMDAARALKETTTSSSLYWSQAEKDKYTYKPPVPLSNSASKRLRPADDSSHTLGFAHSYGPRDDMSSTFRQQTPQIGDGGGRAALKGTLSSHSSSPGFVHDSQTNNRRQSTYQSTNNSAGKRKASRNSSYNTADPRLVARNQAQAQKRKAEGQVVEGYEAERKKRLPIDIGVGGRALRSSAQSASNSLSMFPPRSSGSRESSQHGSSLPRGPSHMRTLAGASSRNTRSTKKMSKHDEYAARFSQELDGR</sequence>
<keyword evidence="3" id="KW-1185">Reference proteome</keyword>
<feature type="region of interest" description="Disordered" evidence="1">
    <location>
        <begin position="120"/>
        <end position="341"/>
    </location>
</feature>
<evidence type="ECO:0000313" key="2">
    <source>
        <dbReference type="EMBL" id="KAK3051723.1"/>
    </source>
</evidence>
<protein>
    <submittedName>
        <fullName evidence="2">Uncharacterized protein</fullName>
    </submittedName>
</protein>
<feature type="compositionally biased region" description="Polar residues" evidence="1">
    <location>
        <begin position="180"/>
        <end position="211"/>
    </location>
</feature>
<feature type="compositionally biased region" description="Polar residues" evidence="1">
    <location>
        <begin position="158"/>
        <end position="167"/>
    </location>
</feature>
<feature type="region of interest" description="Disordered" evidence="1">
    <location>
        <begin position="1"/>
        <end position="21"/>
    </location>
</feature>
<accession>A0AAJ0GB86</accession>
<reference evidence="2" key="1">
    <citation type="submission" date="2023-04" db="EMBL/GenBank/DDBJ databases">
        <title>Black Yeasts Isolated from many extreme environments.</title>
        <authorList>
            <person name="Coleine C."/>
            <person name="Stajich J.E."/>
            <person name="Selbmann L."/>
        </authorList>
    </citation>
    <scope>NUCLEOTIDE SEQUENCE</scope>
    <source>
        <strain evidence="2">CCFEE 5312</strain>
    </source>
</reference>
<name>A0AAJ0GB86_9PEZI</name>